<dbReference type="PANTHER" id="PTHR47331">
    <property type="entry name" value="PHD-TYPE DOMAIN-CONTAINING PROTEIN"/>
    <property type="match status" value="1"/>
</dbReference>
<dbReference type="Pfam" id="PF03564">
    <property type="entry name" value="DUF1759"/>
    <property type="match status" value="1"/>
</dbReference>
<keyword evidence="2" id="KW-1185">Reference proteome</keyword>
<proteinExistence type="predicted"/>
<name>A0AA47N991_MERPO</name>
<dbReference type="PANTHER" id="PTHR47331:SF3">
    <property type="match status" value="1"/>
</dbReference>
<dbReference type="InterPro" id="IPR005312">
    <property type="entry name" value="DUF1759"/>
</dbReference>
<dbReference type="Proteomes" id="UP001174136">
    <property type="component" value="Unassembled WGS sequence"/>
</dbReference>
<evidence type="ECO:0008006" key="3">
    <source>
        <dbReference type="Google" id="ProtNLM"/>
    </source>
</evidence>
<dbReference type="EMBL" id="JAOPHQ010000340">
    <property type="protein sequence ID" value="KAK0154798.1"/>
    <property type="molecule type" value="Genomic_DNA"/>
</dbReference>
<evidence type="ECO:0000313" key="1">
    <source>
        <dbReference type="EMBL" id="KAK0154798.1"/>
    </source>
</evidence>
<sequence>MCKQNEITASLVNQQRLLSLPPRDIPVFEGDPFQYKAFIKSFEQGVEDKASKADCLYYLEQFTRGQPRELVQSCQHMDAERGFIVAKALLQEHFGNEYKIANAYIEKALTWPAIKSEDVKSLQAYGLFLGGCCNAMEELPHMQEMDMPSNMKTVVCKLPYKYRERWRAVAHDIMEKYNQRAHFVDVVAFLEKQVRILSDPIFGNIEPPVPQNVTASKPCNNFKMQTKSFRGKGSSFATTVMPVNSSEEKAHTSNAKRQDILYCSCCTRAHLLEKCQQFQRKKHRERIRFLKEKGICFGCLKVGHISCDCKKRLVCEVCEQQHPTALHIPKTNVEWQRTWEPPEENPSTSSQVKSTKGIEIIQTYAFLDPGSTATFCSEHLMQRLNITGKITNFLLKTMGQEKVVPTFAVSGMEVADLAGKSFYPLPEVLTQREMPVTPDNIVTAADLERWPYLSKVHIFSIKANVDLLIGTNAPRLLEPWEVVNSCGYGPYAIRTVLGWVINGPLNGKCSNEMKLSSIVVNRISVSNLEIMLNNQHKRCLEKTKFMEIMESSATLQEERYCL</sequence>
<gene>
    <name evidence="1" type="ORF">N1851_002884</name>
</gene>
<protein>
    <recommendedName>
        <fullName evidence="3">Peptidase aspartic putative domain-containing protein</fullName>
    </recommendedName>
</protein>
<evidence type="ECO:0000313" key="2">
    <source>
        <dbReference type="Proteomes" id="UP001174136"/>
    </source>
</evidence>
<comment type="caution">
    <text evidence="1">The sequence shown here is derived from an EMBL/GenBank/DDBJ whole genome shotgun (WGS) entry which is preliminary data.</text>
</comment>
<dbReference type="AlphaFoldDB" id="A0AA47N991"/>
<accession>A0AA47N991</accession>
<reference evidence="1" key="1">
    <citation type="journal article" date="2023" name="Front. Mar. Sci.">
        <title>A new Merluccius polli reference genome to investigate the effects of global change in West African waters.</title>
        <authorList>
            <person name="Mateo J.L."/>
            <person name="Blanco-Fernandez C."/>
            <person name="Garcia-Vazquez E."/>
            <person name="Machado-Schiaffino G."/>
        </authorList>
    </citation>
    <scope>NUCLEOTIDE SEQUENCE</scope>
    <source>
        <strain evidence="1">C29</strain>
        <tissue evidence="1">Fin</tissue>
    </source>
</reference>
<organism evidence="1 2">
    <name type="scientific">Merluccius polli</name>
    <name type="common">Benguela hake</name>
    <name type="synonym">Merluccius cadenati</name>
    <dbReference type="NCBI Taxonomy" id="89951"/>
    <lineage>
        <taxon>Eukaryota</taxon>
        <taxon>Metazoa</taxon>
        <taxon>Chordata</taxon>
        <taxon>Craniata</taxon>
        <taxon>Vertebrata</taxon>
        <taxon>Euteleostomi</taxon>
        <taxon>Actinopterygii</taxon>
        <taxon>Neopterygii</taxon>
        <taxon>Teleostei</taxon>
        <taxon>Neoteleostei</taxon>
        <taxon>Acanthomorphata</taxon>
        <taxon>Zeiogadaria</taxon>
        <taxon>Gadariae</taxon>
        <taxon>Gadiformes</taxon>
        <taxon>Gadoidei</taxon>
        <taxon>Merlucciidae</taxon>
        <taxon>Merluccius</taxon>
    </lineage>
</organism>